<evidence type="ECO:0000313" key="2">
    <source>
        <dbReference type="Proteomes" id="UP000067243"/>
    </source>
</evidence>
<sequence length="309" mass="36867">MNIYITSIGSSIDNYNKTIKNKVNLNNINKYYEIKDKSLKDFHIWGIPSLNNYNFYKNDILIFVNKNFIISYGTIYESFNSNELSNELWNDVDENKDFSKIILIDNLINSNFSIFNFNKIVKYGSGYRVRKFSKLNNEAAKEFIDKFLLIDEDFQKIIESRFGNNYLESRLYYEVTDKKVLTKIRLEQYQLRKNLFKDLNHQKCCICNKTFPVDFLIASHIKDRKDCILEERNDLYRIVAPMCVFGCDFLYGQKMIYVNIDGKVKINFNNLMTDSIKEYMLTIEDNIVENYKISKNYFDFQSEQIKIHK</sequence>
<evidence type="ECO:0000313" key="1">
    <source>
        <dbReference type="EMBL" id="AKU79810.1"/>
    </source>
</evidence>
<dbReference type="EMBL" id="CP012328">
    <property type="protein sequence ID" value="AKU79810.1"/>
    <property type="molecule type" value="Genomic_DNA"/>
</dbReference>
<accession>A0A0K1P6B2</accession>
<organism evidence="1 2">
    <name type="scientific">Spiroplasma turonicum</name>
    <dbReference type="NCBI Taxonomy" id="216946"/>
    <lineage>
        <taxon>Bacteria</taxon>
        <taxon>Bacillati</taxon>
        <taxon>Mycoplasmatota</taxon>
        <taxon>Mollicutes</taxon>
        <taxon>Entomoplasmatales</taxon>
        <taxon>Spiroplasmataceae</taxon>
        <taxon>Spiroplasma</taxon>
    </lineage>
</organism>
<gene>
    <name evidence="1" type="ORF">STURON_00564</name>
</gene>
<proteinExistence type="predicted"/>
<dbReference type="KEGG" id="stur:STURON_00564"/>
<keyword evidence="2" id="KW-1185">Reference proteome</keyword>
<dbReference type="RefSeq" id="WP_075048401.1">
    <property type="nucleotide sequence ID" value="NZ_CP012328.1"/>
</dbReference>
<dbReference type="OrthoDB" id="3650427at2"/>
<dbReference type="PATRIC" id="fig|216946.3.peg.567"/>
<protein>
    <submittedName>
        <fullName evidence="1">Uncharacterized protein</fullName>
    </submittedName>
</protein>
<dbReference type="AlphaFoldDB" id="A0A0K1P6B2"/>
<dbReference type="STRING" id="216946.STURO_v1c05620"/>
<name>A0A0K1P6B2_9MOLU</name>
<reference evidence="1 2" key="1">
    <citation type="journal article" date="2015" name="Genome Announc.">
        <title>Complete Genome Sequence of Spiroplasma turonicum Strain Tab4cT, a Parasite of a Horse Fly, Haematopota sp. (Diptera: Tabanidae).</title>
        <authorList>
            <person name="Davis R.E."/>
            <person name="Shao J."/>
            <person name="Zhao Y."/>
            <person name="Gasparich G.E."/>
            <person name="Gaynor B.J."/>
            <person name="Donofrio N."/>
        </authorList>
    </citation>
    <scope>NUCLEOTIDE SEQUENCE [LARGE SCALE GENOMIC DNA]</scope>
    <source>
        <strain evidence="1 2">Tab4c</strain>
    </source>
</reference>
<dbReference type="Proteomes" id="UP000067243">
    <property type="component" value="Chromosome"/>
</dbReference>